<dbReference type="AlphaFoldDB" id="T0GBX3"/>
<accession>T0GBX3</accession>
<reference evidence="1" key="1">
    <citation type="submission" date="2013-05" db="EMBL/GenBank/DDBJ databases">
        <authorList>
            <person name="Harkins D.M."/>
            <person name="Durkin A.S."/>
            <person name="Brinkac L.M."/>
            <person name="Haft D.H."/>
            <person name="Selengut J.D."/>
            <person name="Sanka R."/>
            <person name="DePew J."/>
            <person name="Purushe J."/>
            <person name="Hartskeerl R.A."/>
            <person name="Ahmed A."/>
            <person name="van der Linden H."/>
            <person name="Goris M.G.A."/>
            <person name="Vinetz J.M."/>
            <person name="Sutton G.G."/>
            <person name="Nierman W.C."/>
            <person name="Fouts D.E."/>
        </authorList>
    </citation>
    <scope>NUCLEOTIDE SEQUENCE [LARGE SCALE GENOMIC DNA]</scope>
    <source>
        <strain evidence="1">5399</strain>
    </source>
</reference>
<proteinExistence type="predicted"/>
<protein>
    <submittedName>
        <fullName evidence="1">Uncharacterized protein</fullName>
    </submittedName>
</protein>
<dbReference type="STRING" id="1049789.LEP1GSC050_4150"/>
<organism evidence="1 2">
    <name type="scientific">Leptospira broomii serovar Hurstbridge str. 5399</name>
    <dbReference type="NCBI Taxonomy" id="1049789"/>
    <lineage>
        <taxon>Bacteria</taxon>
        <taxon>Pseudomonadati</taxon>
        <taxon>Spirochaetota</taxon>
        <taxon>Spirochaetia</taxon>
        <taxon>Leptospirales</taxon>
        <taxon>Leptospiraceae</taxon>
        <taxon>Leptospira</taxon>
    </lineage>
</organism>
<comment type="caution">
    <text evidence="1">The sequence shown here is derived from an EMBL/GenBank/DDBJ whole genome shotgun (WGS) entry which is preliminary data.</text>
</comment>
<keyword evidence="2" id="KW-1185">Reference proteome</keyword>
<gene>
    <name evidence="1" type="ORF">LEP1GSC050_4150</name>
</gene>
<evidence type="ECO:0000313" key="2">
    <source>
        <dbReference type="Proteomes" id="UP000015454"/>
    </source>
</evidence>
<dbReference type="EMBL" id="AHMO02000008">
    <property type="protein sequence ID" value="EQA44319.1"/>
    <property type="molecule type" value="Genomic_DNA"/>
</dbReference>
<evidence type="ECO:0000313" key="1">
    <source>
        <dbReference type="EMBL" id="EQA44319.1"/>
    </source>
</evidence>
<sequence length="149" mass="17160">MRIQLLIFSALLSILFSNCITFYKSNYQFLPAYDKPPLKIQISPTRAGRWNGGFGQTDPSYQIDNDSKEFYNYFEKNKGAKFGIELDRSYPHEPSNFLLGVFTACLVIPCYFENSSSVTVHYFLNDNQQNKSNVYSGTLKKVVWLPILI</sequence>
<dbReference type="Proteomes" id="UP000015454">
    <property type="component" value="Unassembled WGS sequence"/>
</dbReference>
<name>T0GBX3_9LEPT</name>